<keyword evidence="3" id="KW-0378">Hydrolase</keyword>
<evidence type="ECO:0000259" key="1">
    <source>
        <dbReference type="Pfam" id="PF01368"/>
    </source>
</evidence>
<reference evidence="3 4" key="1">
    <citation type="journal article" date="2024" name="Int. J. Mol. Sci.">
        <title>Exploration of Alicyclobacillus spp. Genome in Search of Antibiotic Resistance.</title>
        <authorList>
            <person name="Bucka-Kolendo J."/>
            <person name="Kiousi D.E."/>
            <person name="Dekowska A."/>
            <person name="Mikolajczuk-Szczyrba A."/>
            <person name="Karadedos D.M."/>
            <person name="Michael P."/>
            <person name="Galanis A."/>
            <person name="Sokolowska B."/>
        </authorList>
    </citation>
    <scope>NUCLEOTIDE SEQUENCE [LARGE SCALE GENOMIC DNA]</scope>
    <source>
        <strain evidence="3 4">KKP 3000</strain>
    </source>
</reference>
<accession>A0ABV5AGW4</accession>
<organism evidence="3 4">
    <name type="scientific">Alicyclobacillus fastidiosus</name>
    <dbReference type="NCBI Taxonomy" id="392011"/>
    <lineage>
        <taxon>Bacteria</taxon>
        <taxon>Bacillati</taxon>
        <taxon>Bacillota</taxon>
        <taxon>Bacilli</taxon>
        <taxon>Bacillales</taxon>
        <taxon>Alicyclobacillaceae</taxon>
        <taxon>Alicyclobacillus</taxon>
    </lineage>
</organism>
<gene>
    <name evidence="3" type="ORF">KKP3000_000244</name>
</gene>
<dbReference type="Pfam" id="PF01368">
    <property type="entry name" value="DHH"/>
    <property type="match status" value="1"/>
</dbReference>
<feature type="domain" description="DDH" evidence="1">
    <location>
        <begin position="28"/>
        <end position="168"/>
    </location>
</feature>
<proteinExistence type="predicted"/>
<evidence type="ECO:0000313" key="4">
    <source>
        <dbReference type="Proteomes" id="UP001579974"/>
    </source>
</evidence>
<dbReference type="PANTHER" id="PTHR47618:SF1">
    <property type="entry name" value="BIFUNCTIONAL OLIGORIBONUCLEASE AND PAP PHOSPHATASE NRNA"/>
    <property type="match status" value="1"/>
</dbReference>
<dbReference type="GO" id="GO:0008441">
    <property type="term" value="F:3'(2'),5'-bisphosphate nucleotidase activity"/>
    <property type="evidence" value="ECO:0007669"/>
    <property type="project" value="UniProtKB-EC"/>
</dbReference>
<dbReference type="Proteomes" id="UP001579974">
    <property type="component" value="Unassembled WGS sequence"/>
</dbReference>
<dbReference type="InterPro" id="IPR038763">
    <property type="entry name" value="DHH_sf"/>
</dbReference>
<dbReference type="EC" id="3.1.3.7" evidence="3"/>
<dbReference type="InterPro" id="IPR051319">
    <property type="entry name" value="Oligoribo/pAp-PDE_c-di-AMP_PDE"/>
</dbReference>
<evidence type="ECO:0000313" key="3">
    <source>
        <dbReference type="EMBL" id="MFB5191471.1"/>
    </source>
</evidence>
<keyword evidence="4" id="KW-1185">Reference proteome</keyword>
<evidence type="ECO:0000259" key="2">
    <source>
        <dbReference type="Pfam" id="PF02272"/>
    </source>
</evidence>
<sequence>MTQWQPSPRDAEAVKRVSRALASASSWLIVTHERPDGDALGSALAMAHILTALGKEWTFLVAEPLPERFQFLPMYQQIRHISETDYGAYHDVVAVDCADEQRFEAVSKAVAANARVINIDHHQTNPQYGEASCVDAEAAATCELIYHVALELSVPIDVDLAKCLYTGILTDTGGFSYPNTTRAVHQIAAELLECGVQPYDIAEPALEARTRSQMTLLQLALRDMFISPDGRYAFISVNRKMLEEAGASEDDVEGLVGFARSVETVEVGVLLRERPDGKVKASLRSKRRVDVAVIAQQFGGGGHARAAGCVLEGPLPMARQRIEAVVSSVLEAMSV</sequence>
<dbReference type="InterPro" id="IPR003156">
    <property type="entry name" value="DHHA1_dom"/>
</dbReference>
<comment type="caution">
    <text evidence="3">The sequence shown here is derived from an EMBL/GenBank/DDBJ whole genome shotgun (WGS) entry which is preliminary data.</text>
</comment>
<dbReference type="InterPro" id="IPR001667">
    <property type="entry name" value="DDH_dom"/>
</dbReference>
<dbReference type="Gene3D" id="3.10.310.30">
    <property type="match status" value="1"/>
</dbReference>
<dbReference type="PANTHER" id="PTHR47618">
    <property type="entry name" value="BIFUNCTIONAL OLIGORIBONUCLEASE AND PAP PHOSPHATASE NRNA"/>
    <property type="match status" value="1"/>
</dbReference>
<protein>
    <submittedName>
        <fullName evidence="3">Bifunctional oligoribonuclease/PAP phosphatase NrnA</fullName>
        <ecNumber evidence="3">3.1.3.7</ecNumber>
    </submittedName>
</protein>
<dbReference type="Gene3D" id="3.90.1640.10">
    <property type="entry name" value="inorganic pyrophosphatase (n-terminal core)"/>
    <property type="match status" value="1"/>
</dbReference>
<dbReference type="Pfam" id="PF02272">
    <property type="entry name" value="DHHA1"/>
    <property type="match status" value="1"/>
</dbReference>
<dbReference type="SUPFAM" id="SSF64182">
    <property type="entry name" value="DHH phosphoesterases"/>
    <property type="match status" value="1"/>
</dbReference>
<name>A0ABV5AGW4_9BACL</name>
<dbReference type="EMBL" id="JBDXSU010000011">
    <property type="protein sequence ID" value="MFB5191471.1"/>
    <property type="molecule type" value="Genomic_DNA"/>
</dbReference>
<dbReference type="RefSeq" id="WP_275472891.1">
    <property type="nucleotide sequence ID" value="NZ_CP162940.1"/>
</dbReference>
<feature type="domain" description="DHHA1" evidence="2">
    <location>
        <begin position="244"/>
        <end position="325"/>
    </location>
</feature>